<keyword evidence="2" id="KW-1185">Reference proteome</keyword>
<evidence type="ECO:0000313" key="2">
    <source>
        <dbReference type="Proteomes" id="UP000004754"/>
    </source>
</evidence>
<protein>
    <submittedName>
        <fullName evidence="1">Uncharacterized protein</fullName>
    </submittedName>
</protein>
<dbReference type="AlphaFoldDB" id="E6MEB6"/>
<accession>E6MEB6</accession>
<dbReference type="STRING" id="887929.HMP0721_0349"/>
<dbReference type="RefSeq" id="WP_006597768.1">
    <property type="nucleotide sequence ID" value="NZ_GL622359.1"/>
</dbReference>
<dbReference type="EMBL" id="AEQN01000007">
    <property type="protein sequence ID" value="EFV02441.1"/>
    <property type="molecule type" value="Genomic_DNA"/>
</dbReference>
<comment type="caution">
    <text evidence="1">The sequence shown here is derived from an EMBL/GenBank/DDBJ whole genome shotgun (WGS) entry which is preliminary data.</text>
</comment>
<dbReference type="HOGENOM" id="CLU_3139616_0_0_9"/>
<organism evidence="1 2">
    <name type="scientific">Pseudoramibacter alactolyticus ATCC 23263</name>
    <dbReference type="NCBI Taxonomy" id="887929"/>
    <lineage>
        <taxon>Bacteria</taxon>
        <taxon>Bacillati</taxon>
        <taxon>Bacillota</taxon>
        <taxon>Clostridia</taxon>
        <taxon>Eubacteriales</taxon>
        <taxon>Eubacteriaceae</taxon>
        <taxon>Pseudoramibacter</taxon>
    </lineage>
</organism>
<proteinExistence type="predicted"/>
<evidence type="ECO:0000313" key="1">
    <source>
        <dbReference type="EMBL" id="EFV02441.1"/>
    </source>
</evidence>
<reference evidence="1 2" key="1">
    <citation type="submission" date="2010-12" db="EMBL/GenBank/DDBJ databases">
        <authorList>
            <person name="Muzny D."/>
            <person name="Qin X."/>
            <person name="Deng J."/>
            <person name="Jiang H."/>
            <person name="Liu Y."/>
            <person name="Qu J."/>
            <person name="Song X.-Z."/>
            <person name="Zhang L."/>
            <person name="Thornton R."/>
            <person name="Coyle M."/>
            <person name="Francisco L."/>
            <person name="Jackson L."/>
            <person name="Javaid M."/>
            <person name="Korchina V."/>
            <person name="Kovar C."/>
            <person name="Mata R."/>
            <person name="Mathew T."/>
            <person name="Ngo R."/>
            <person name="Nguyen L."/>
            <person name="Nguyen N."/>
            <person name="Okwuonu G."/>
            <person name="Ongeri F."/>
            <person name="Pham C."/>
            <person name="Simmons D."/>
            <person name="Wilczek-Boney K."/>
            <person name="Hale W."/>
            <person name="Jakkamsetti A."/>
            <person name="Pham P."/>
            <person name="Ruth R."/>
            <person name="San Lucas F."/>
            <person name="Warren J."/>
            <person name="Zhang J."/>
            <person name="Zhao Z."/>
            <person name="Zhou C."/>
            <person name="Zhu D."/>
            <person name="Lee S."/>
            <person name="Bess C."/>
            <person name="Blankenburg K."/>
            <person name="Forbes L."/>
            <person name="Fu Q."/>
            <person name="Gubbala S."/>
            <person name="Hirani K."/>
            <person name="Jayaseelan J.C."/>
            <person name="Lara F."/>
            <person name="Munidasa M."/>
            <person name="Palculict T."/>
            <person name="Patil S."/>
            <person name="Pu L.-L."/>
            <person name="Saada N."/>
            <person name="Tang L."/>
            <person name="Weissenberger G."/>
            <person name="Zhu Y."/>
            <person name="Hemphill L."/>
            <person name="Shang Y."/>
            <person name="Youmans B."/>
            <person name="Ayvaz T."/>
            <person name="Ross M."/>
            <person name="Santibanez J."/>
            <person name="Aqrawi P."/>
            <person name="Gross S."/>
            <person name="Joshi V."/>
            <person name="Fowler G."/>
            <person name="Nazareth L."/>
            <person name="Reid J."/>
            <person name="Worley K."/>
            <person name="Petrosino J."/>
            <person name="Highlander S."/>
            <person name="Gibbs R."/>
        </authorList>
    </citation>
    <scope>NUCLEOTIDE SEQUENCE [LARGE SCALE GENOMIC DNA]</scope>
    <source>
        <strain evidence="1 2">ATCC 23263</strain>
    </source>
</reference>
<sequence length="49" mass="5213">MGIKYNIQFKGAREGNLKVVGCVKPVAAILRGTIVGVEGSPALINWQES</sequence>
<dbReference type="Proteomes" id="UP000004754">
    <property type="component" value="Unassembled WGS sequence"/>
</dbReference>
<gene>
    <name evidence="1" type="ORF">HMP0721_0349</name>
</gene>
<name>E6MEB6_9FIRM</name>